<keyword evidence="1" id="KW-1133">Transmembrane helix</keyword>
<keyword evidence="3" id="KW-1185">Reference proteome</keyword>
<feature type="transmembrane region" description="Helical" evidence="1">
    <location>
        <begin position="6"/>
        <end position="25"/>
    </location>
</feature>
<dbReference type="RefSeq" id="WP_216683169.1">
    <property type="nucleotide sequence ID" value="NZ_JAHLZN010000001.1"/>
</dbReference>
<reference evidence="2 3" key="1">
    <citation type="submission" date="2021-06" db="EMBL/GenBank/DDBJ databases">
        <title>Staphylococcus lentus K169 genome sequencing.</title>
        <authorList>
            <person name="Sundareshan S."/>
            <person name="Akhila D.S."/>
            <person name="Prachi D."/>
            <person name="Sivakumar R."/>
            <person name="Rajendhran J."/>
            <person name="Isloor S."/>
            <person name="Hegde N.R."/>
        </authorList>
    </citation>
    <scope>NUCLEOTIDE SEQUENCE [LARGE SCALE GENOMIC DNA]</scope>
    <source>
        <strain evidence="2 3">K169</strain>
    </source>
</reference>
<protein>
    <submittedName>
        <fullName evidence="2">Uncharacterized protein</fullName>
    </submittedName>
</protein>
<evidence type="ECO:0000256" key="1">
    <source>
        <dbReference type="SAM" id="Phobius"/>
    </source>
</evidence>
<dbReference type="Proteomes" id="UP000770161">
    <property type="component" value="Unassembled WGS sequence"/>
</dbReference>
<organism evidence="2 3">
    <name type="scientific">Mammaliicoccus lentus</name>
    <name type="common">Staphylococcus lentus</name>
    <dbReference type="NCBI Taxonomy" id="42858"/>
    <lineage>
        <taxon>Bacteria</taxon>
        <taxon>Bacillati</taxon>
        <taxon>Bacillota</taxon>
        <taxon>Bacilli</taxon>
        <taxon>Bacillales</taxon>
        <taxon>Staphylococcaceae</taxon>
        <taxon>Mammaliicoccus</taxon>
    </lineage>
</organism>
<proteinExistence type="predicted"/>
<keyword evidence="1" id="KW-0812">Transmembrane</keyword>
<dbReference type="EMBL" id="JAHLZN010000001">
    <property type="protein sequence ID" value="MBU6112522.1"/>
    <property type="molecule type" value="Genomic_DNA"/>
</dbReference>
<evidence type="ECO:0000313" key="3">
    <source>
        <dbReference type="Proteomes" id="UP000770161"/>
    </source>
</evidence>
<sequence length="165" mass="19691">MEISLLAILLSIAALGLNVMLIAFWRENKKEISSVNRHLENEIKWQEKDNEQRYVKNVHYKNAIRDFKINILRIDKDIWDLKEKSHNKENENDDKDIKTAKYRVTFEVKRMYNSTIPIMYHPQYEIECRAKDMDSVVNKAQEAFDSHPDNVELEREIVKIEVLGR</sequence>
<name>A0ABS6GV64_MAMLE</name>
<accession>A0ABS6GV64</accession>
<keyword evidence="1" id="KW-0472">Membrane</keyword>
<evidence type="ECO:0000313" key="2">
    <source>
        <dbReference type="EMBL" id="MBU6112522.1"/>
    </source>
</evidence>
<comment type="caution">
    <text evidence="2">The sequence shown here is derived from an EMBL/GenBank/DDBJ whole genome shotgun (WGS) entry which is preliminary data.</text>
</comment>
<gene>
    <name evidence="2" type="ORF">KQ656_01055</name>
</gene>